<name>A0A342ZZM7_9ODON</name>
<dbReference type="PRINTS" id="PR01436">
    <property type="entry name" value="NADHDHGNASE2"/>
</dbReference>
<feature type="transmembrane region" description="Helical" evidence="18">
    <location>
        <begin position="307"/>
        <end position="327"/>
    </location>
</feature>
<evidence type="ECO:0000256" key="4">
    <source>
        <dbReference type="ARBA" id="ARBA00012944"/>
    </source>
</evidence>
<comment type="function">
    <text evidence="18">Core subunit of the mitochondrial membrane respiratory chain NADH dehydrogenase (Complex I) which catalyzes electron transfer from NADH through the respiratory chain, using ubiquinone as an electron acceptor. Essential for the catalytic activity and assembly of complex I.</text>
</comment>
<feature type="transmembrane region" description="Helical" evidence="18">
    <location>
        <begin position="59"/>
        <end position="81"/>
    </location>
</feature>
<evidence type="ECO:0000313" key="20">
    <source>
        <dbReference type="EMBL" id="AOW43828.1"/>
    </source>
</evidence>
<dbReference type="Pfam" id="PF00361">
    <property type="entry name" value="Proton_antipo_M"/>
    <property type="match status" value="2"/>
</dbReference>
<evidence type="ECO:0000256" key="2">
    <source>
        <dbReference type="ARBA" id="ARBA00004448"/>
    </source>
</evidence>
<gene>
    <name evidence="20" type="primary">ND2</name>
</gene>
<dbReference type="GO" id="GO:0005743">
    <property type="term" value="C:mitochondrial inner membrane"/>
    <property type="evidence" value="ECO:0007669"/>
    <property type="project" value="UniProtKB-SubCell"/>
</dbReference>
<evidence type="ECO:0000256" key="12">
    <source>
        <dbReference type="ARBA" id="ARBA00022989"/>
    </source>
</evidence>
<accession>A0A342ZZM7</accession>
<keyword evidence="14 18" id="KW-0830">Ubiquinone</keyword>
<evidence type="ECO:0000256" key="7">
    <source>
        <dbReference type="ARBA" id="ARBA00022660"/>
    </source>
</evidence>
<keyword evidence="15 18" id="KW-0496">Mitochondrion</keyword>
<dbReference type="RefSeq" id="YP_009316846.1">
    <property type="nucleotide sequence ID" value="NC_031823.1"/>
</dbReference>
<evidence type="ECO:0000256" key="11">
    <source>
        <dbReference type="ARBA" id="ARBA00022982"/>
    </source>
</evidence>
<organism evidence="20">
    <name type="scientific">Megaloprepus caerulatus</name>
    <dbReference type="NCBI Taxonomy" id="263994"/>
    <lineage>
        <taxon>Eukaryota</taxon>
        <taxon>Metazoa</taxon>
        <taxon>Ecdysozoa</taxon>
        <taxon>Arthropoda</taxon>
        <taxon>Hexapoda</taxon>
        <taxon>Insecta</taxon>
        <taxon>Pterygota</taxon>
        <taxon>Palaeoptera</taxon>
        <taxon>Odonata</taxon>
        <taxon>Zygoptera</taxon>
        <taxon>Coenagrionidae</taxon>
        <taxon>Megaloprepus</taxon>
    </lineage>
</organism>
<evidence type="ECO:0000256" key="9">
    <source>
        <dbReference type="ARBA" id="ARBA00022792"/>
    </source>
</evidence>
<evidence type="ECO:0000256" key="8">
    <source>
        <dbReference type="ARBA" id="ARBA00022692"/>
    </source>
</evidence>
<dbReference type="InterPro" id="IPR001750">
    <property type="entry name" value="ND/Mrp_TM"/>
</dbReference>
<keyword evidence="11 18" id="KW-0249">Electron transport</keyword>
<feature type="transmembrane region" description="Helical" evidence="18">
    <location>
        <begin position="190"/>
        <end position="209"/>
    </location>
</feature>
<evidence type="ECO:0000256" key="5">
    <source>
        <dbReference type="ARBA" id="ARBA00021008"/>
    </source>
</evidence>
<dbReference type="PANTHER" id="PTHR46552:SF1">
    <property type="entry name" value="NADH-UBIQUINONE OXIDOREDUCTASE CHAIN 2"/>
    <property type="match status" value="1"/>
</dbReference>
<evidence type="ECO:0000256" key="17">
    <source>
        <dbReference type="ARBA" id="ARBA00049551"/>
    </source>
</evidence>
<keyword evidence="16 18" id="KW-0472">Membrane</keyword>
<feature type="domain" description="NADH:quinone oxidoreductase/Mrp antiporter transmembrane" evidence="19">
    <location>
        <begin position="24"/>
        <end position="76"/>
    </location>
</feature>
<dbReference type="GO" id="GO:0006120">
    <property type="term" value="P:mitochondrial electron transport, NADH to ubiquinone"/>
    <property type="evidence" value="ECO:0007669"/>
    <property type="project" value="InterPro"/>
</dbReference>
<evidence type="ECO:0000256" key="3">
    <source>
        <dbReference type="ARBA" id="ARBA00007012"/>
    </source>
</evidence>
<evidence type="ECO:0000256" key="16">
    <source>
        <dbReference type="ARBA" id="ARBA00023136"/>
    </source>
</evidence>
<comment type="similarity">
    <text evidence="3 18">Belongs to the complex I subunit 2 family.</text>
</comment>
<dbReference type="EMBL" id="KU958377">
    <property type="protein sequence ID" value="AOW43828.1"/>
    <property type="molecule type" value="Genomic_DNA"/>
</dbReference>
<dbReference type="GeneID" id="30217764"/>
<keyword evidence="12 18" id="KW-1133">Transmembrane helix</keyword>
<dbReference type="GO" id="GO:0008137">
    <property type="term" value="F:NADH dehydrogenase (ubiquinone) activity"/>
    <property type="evidence" value="ECO:0007669"/>
    <property type="project" value="UniProtKB-EC"/>
</dbReference>
<comment type="function">
    <text evidence="1">Core subunit of the mitochondrial membrane respiratory chain NADH dehydrogenase (Complex I) that is believed to belong to the minimal assembly required for catalysis. Complex I functions in the transfer of electrons from NADH to the respiratory chain. The immediate electron acceptor for the enzyme is believed to be ubiquinone.</text>
</comment>
<sequence>MLSNLSKLLFLSTLILGTLMTISSKSWMIMWIGLEINLLSFIPFINSKNPLESESSMKYFLVQVMASMMIMVTILITDMLINNLTKVILLLSLFIKMGLPPFHLWFPSVMQGMLWYNCLLMMTWQKVAPMMMTSYLLTMNTFTSIMIMMSVMVGTIGGLNQTSVRKLMAYSSISHLGWMLLTILMSTWYWIMYFIMYMLINLAVLILLNMNSIYHVNQLYSMNMEYKYKFTLLLSVLSLGGLPPFLGFLPKWVVIQNALNLDCKMITMTLIMTTMITLYFYMRMAYSGFMLNNQMNQWIFENKNKSMIYLSMIISLSSIPLISIFNIY</sequence>
<evidence type="ECO:0000259" key="19">
    <source>
        <dbReference type="Pfam" id="PF00361"/>
    </source>
</evidence>
<dbReference type="PANTHER" id="PTHR46552">
    <property type="entry name" value="NADH-UBIQUINONE OXIDOREDUCTASE CHAIN 2"/>
    <property type="match status" value="1"/>
</dbReference>
<evidence type="ECO:0000256" key="15">
    <source>
        <dbReference type="ARBA" id="ARBA00023128"/>
    </source>
</evidence>
<geneLocation type="mitochondrion" evidence="20"/>
<dbReference type="AlphaFoldDB" id="A0A342ZZM7"/>
<feature type="transmembrane region" description="Helical" evidence="18">
    <location>
        <begin position="142"/>
        <end position="160"/>
    </location>
</feature>
<dbReference type="InterPro" id="IPR050175">
    <property type="entry name" value="Complex_I_Subunit_2"/>
</dbReference>
<proteinExistence type="inferred from homology"/>
<comment type="catalytic activity">
    <reaction evidence="17 18">
        <text>a ubiquinone + NADH + 5 H(+)(in) = a ubiquinol + NAD(+) + 4 H(+)(out)</text>
        <dbReference type="Rhea" id="RHEA:29091"/>
        <dbReference type="Rhea" id="RHEA-COMP:9565"/>
        <dbReference type="Rhea" id="RHEA-COMP:9566"/>
        <dbReference type="ChEBI" id="CHEBI:15378"/>
        <dbReference type="ChEBI" id="CHEBI:16389"/>
        <dbReference type="ChEBI" id="CHEBI:17976"/>
        <dbReference type="ChEBI" id="CHEBI:57540"/>
        <dbReference type="ChEBI" id="CHEBI:57945"/>
        <dbReference type="EC" id="7.1.1.2"/>
    </reaction>
</comment>
<dbReference type="CTD" id="4536"/>
<feature type="transmembrane region" description="Helical" evidence="18">
    <location>
        <begin position="265"/>
        <end position="286"/>
    </location>
</feature>
<keyword evidence="6" id="KW-0813">Transport</keyword>
<keyword evidence="8 18" id="KW-0812">Transmembrane</keyword>
<keyword evidence="7 18" id="KW-0679">Respiratory chain</keyword>
<protein>
    <recommendedName>
        <fullName evidence="5 18">NADH-ubiquinone oxidoreductase chain 2</fullName>
        <ecNumber evidence="4 18">7.1.1.2</ecNumber>
    </recommendedName>
</protein>
<dbReference type="InterPro" id="IPR003917">
    <property type="entry name" value="NADH_UbQ_OxRdtase_chain2"/>
</dbReference>
<keyword evidence="13 18" id="KW-0520">NAD</keyword>
<comment type="subcellular location">
    <subcellularLocation>
        <location evidence="2 18">Mitochondrion inner membrane</location>
        <topology evidence="2 18">Multi-pass membrane protein</topology>
    </subcellularLocation>
</comment>
<evidence type="ECO:0000256" key="6">
    <source>
        <dbReference type="ARBA" id="ARBA00022448"/>
    </source>
</evidence>
<evidence type="ECO:0000256" key="1">
    <source>
        <dbReference type="ARBA" id="ARBA00003257"/>
    </source>
</evidence>
<evidence type="ECO:0000256" key="18">
    <source>
        <dbReference type="RuleBase" id="RU003403"/>
    </source>
</evidence>
<evidence type="ECO:0000256" key="10">
    <source>
        <dbReference type="ARBA" id="ARBA00022967"/>
    </source>
</evidence>
<dbReference type="EC" id="7.1.1.2" evidence="4 18"/>
<evidence type="ECO:0000256" key="14">
    <source>
        <dbReference type="ARBA" id="ARBA00023075"/>
    </source>
</evidence>
<reference evidence="20" key="1">
    <citation type="journal article" date="2016" name="Mitochondrial DNA Part B Resour">
        <title>The complete mitochondrial genome of the neotropical helicopter damselfly Megaloprepus caerulatus (Odonata: Zygoptera) assembled from next generation sequencing data.</title>
        <authorList>
            <person name="Feindt W."/>
            <person name="Osigus H.-J."/>
            <person name="Herzog R."/>
            <person name="Mason C.E."/>
            <person name="Hadrys H."/>
        </authorList>
    </citation>
    <scope>NUCLEOTIDE SEQUENCE</scope>
</reference>
<keyword evidence="9 18" id="KW-0999">Mitochondrion inner membrane</keyword>
<feature type="transmembrane region" description="Helical" evidence="18">
    <location>
        <begin position="31"/>
        <end position="47"/>
    </location>
</feature>
<evidence type="ECO:0000256" key="13">
    <source>
        <dbReference type="ARBA" id="ARBA00023027"/>
    </source>
</evidence>
<feature type="domain" description="NADH:quinone oxidoreductase/Mrp antiporter transmembrane" evidence="19">
    <location>
        <begin position="82"/>
        <end position="277"/>
    </location>
</feature>
<dbReference type="SMR" id="A0A342ZZM7"/>
<keyword evidence="10 18" id="KW-1278">Translocase</keyword>
<feature type="transmembrane region" description="Helical" evidence="18">
    <location>
        <begin position="230"/>
        <end position="253"/>
    </location>
</feature>